<dbReference type="Gene3D" id="2.30.110.20">
    <property type="entry name" value="Hcp1-like"/>
    <property type="match status" value="1"/>
</dbReference>
<keyword evidence="1" id="KW-0732">Signal</keyword>
<evidence type="ECO:0000256" key="1">
    <source>
        <dbReference type="SAM" id="SignalP"/>
    </source>
</evidence>
<dbReference type="InterPro" id="IPR036624">
    <property type="entry name" value="Hcp1-lik_sf"/>
</dbReference>
<dbReference type="SUPFAM" id="SSF141452">
    <property type="entry name" value="Hcp1-like"/>
    <property type="match status" value="1"/>
</dbReference>
<name>A0ABV7Y4G9_9ACTN</name>
<dbReference type="PANTHER" id="PTHR36152:SF5">
    <property type="entry name" value="PROTEIN HCP1"/>
    <property type="match status" value="1"/>
</dbReference>
<dbReference type="InterPro" id="IPR053165">
    <property type="entry name" value="HSI-I_assembly_Hcp1"/>
</dbReference>
<comment type="caution">
    <text evidence="2">The sequence shown here is derived from an EMBL/GenBank/DDBJ whole genome shotgun (WGS) entry which is preliminary data.</text>
</comment>
<dbReference type="Proteomes" id="UP001595699">
    <property type="component" value="Unassembled WGS sequence"/>
</dbReference>
<dbReference type="EMBL" id="JBHRZH010000004">
    <property type="protein sequence ID" value="MFC3759928.1"/>
    <property type="molecule type" value="Genomic_DNA"/>
</dbReference>
<protein>
    <submittedName>
        <fullName evidence="2">Hcp family type VI secretion system effector</fullName>
    </submittedName>
</protein>
<feature type="chain" id="PRO_5045848881" evidence="1">
    <location>
        <begin position="35"/>
        <end position="199"/>
    </location>
</feature>
<proteinExistence type="predicted"/>
<feature type="signal peptide" evidence="1">
    <location>
        <begin position="1"/>
        <end position="34"/>
    </location>
</feature>
<evidence type="ECO:0000313" key="2">
    <source>
        <dbReference type="EMBL" id="MFC3759928.1"/>
    </source>
</evidence>
<dbReference type="Pfam" id="PF05638">
    <property type="entry name" value="T6SS_HCP"/>
    <property type="match status" value="1"/>
</dbReference>
<accession>A0ABV7Y4G9</accession>
<evidence type="ECO:0000313" key="3">
    <source>
        <dbReference type="Proteomes" id="UP001595699"/>
    </source>
</evidence>
<gene>
    <name evidence="2" type="ORF">ACFOUW_03695</name>
</gene>
<reference evidence="3" key="1">
    <citation type="journal article" date="2019" name="Int. J. Syst. Evol. Microbiol.">
        <title>The Global Catalogue of Microorganisms (GCM) 10K type strain sequencing project: providing services to taxonomists for standard genome sequencing and annotation.</title>
        <authorList>
            <consortium name="The Broad Institute Genomics Platform"/>
            <consortium name="The Broad Institute Genome Sequencing Center for Infectious Disease"/>
            <person name="Wu L."/>
            <person name="Ma J."/>
        </authorList>
    </citation>
    <scope>NUCLEOTIDE SEQUENCE [LARGE SCALE GENOMIC DNA]</scope>
    <source>
        <strain evidence="3">CGMCC 4.7241</strain>
    </source>
</reference>
<dbReference type="RefSeq" id="WP_205120240.1">
    <property type="nucleotide sequence ID" value="NZ_JAFBCM010000001.1"/>
</dbReference>
<dbReference type="PANTHER" id="PTHR36152">
    <property type="entry name" value="CYTOPLASMIC PROTEIN-RELATED"/>
    <property type="match status" value="1"/>
</dbReference>
<keyword evidence="3" id="KW-1185">Reference proteome</keyword>
<dbReference type="InterPro" id="IPR008514">
    <property type="entry name" value="T6SS_Hcp"/>
</dbReference>
<sequence length="199" mass="20733">MRRTLATVIAVALLTGSAGVVVGASAWRSQPAQAAPDAVAAAPDPCPNVAPFEATGTGANGYLFVPGIKGDSTLAKYPSWIVVNKLRTDVTGAGVTTCGAAAAPIALSKRMDRSSMPFVKAATLGTVLPTATFAFTKAGTQPFEYYRVTLTNVKVTSVSTQWKGDVPTELVKLSFTKICWSYTAQKADGSKEPTVQVCK</sequence>
<organism evidence="2 3">
    <name type="scientific">Tenggerimyces flavus</name>
    <dbReference type="NCBI Taxonomy" id="1708749"/>
    <lineage>
        <taxon>Bacteria</taxon>
        <taxon>Bacillati</taxon>
        <taxon>Actinomycetota</taxon>
        <taxon>Actinomycetes</taxon>
        <taxon>Propionibacteriales</taxon>
        <taxon>Nocardioidaceae</taxon>
        <taxon>Tenggerimyces</taxon>
    </lineage>
</organism>